<feature type="binding site" evidence="7">
    <location>
        <position position="138"/>
    </location>
    <ligand>
        <name>Zn(2+)</name>
        <dbReference type="ChEBI" id="CHEBI:29105"/>
    </ligand>
</feature>
<protein>
    <recommendedName>
        <fullName evidence="2">carbonic anhydrase</fullName>
        <ecNumber evidence="2">4.2.1.1</ecNumber>
    </recommendedName>
</protein>
<reference evidence="8 9" key="1">
    <citation type="submission" date="2017-11" db="EMBL/GenBank/DDBJ databases">
        <title>Isolation and Characterization of Family Methanocellaceae Species from Potential Methane Hydrate Area Offshore Southwestern Taiwan.</title>
        <authorList>
            <person name="Zhang W.-L."/>
            <person name="Chen W.-C."/>
            <person name="Lai M.-C."/>
            <person name="Chen S.-C."/>
        </authorList>
    </citation>
    <scope>NUCLEOTIDE SEQUENCE [LARGE SCALE GENOMIC DNA]</scope>
    <source>
        <strain evidence="8 9">CWC-04</strain>
    </source>
</reference>
<comment type="cofactor">
    <cofactor evidence="7">
        <name>Zn(2+)</name>
        <dbReference type="ChEBI" id="CHEBI:29105"/>
    </cofactor>
    <text evidence="7">Binds 1 zinc ion per subunit.</text>
</comment>
<dbReference type="GO" id="GO:0004089">
    <property type="term" value="F:carbonate dehydratase activity"/>
    <property type="evidence" value="ECO:0007669"/>
    <property type="project" value="UniProtKB-EC"/>
</dbReference>
<keyword evidence="5" id="KW-0456">Lyase</keyword>
<dbReference type="InterPro" id="IPR001765">
    <property type="entry name" value="Carbonic_anhydrase"/>
</dbReference>
<dbReference type="GO" id="GO:0008270">
    <property type="term" value="F:zinc ion binding"/>
    <property type="evidence" value="ECO:0007669"/>
    <property type="project" value="InterPro"/>
</dbReference>
<dbReference type="EMBL" id="PGCK01000001">
    <property type="protein sequence ID" value="MCD1293787.1"/>
    <property type="molecule type" value="Genomic_DNA"/>
</dbReference>
<keyword evidence="9" id="KW-1185">Reference proteome</keyword>
<dbReference type="Gene3D" id="3.40.1050.10">
    <property type="entry name" value="Carbonic anhydrase"/>
    <property type="match status" value="1"/>
</dbReference>
<evidence type="ECO:0000256" key="4">
    <source>
        <dbReference type="ARBA" id="ARBA00022833"/>
    </source>
</evidence>
<gene>
    <name evidence="8" type="ORF">CUJ83_02095</name>
</gene>
<dbReference type="AlphaFoldDB" id="A0AAP2W520"/>
<dbReference type="InterPro" id="IPR036874">
    <property type="entry name" value="Carbonic_anhydrase_sf"/>
</dbReference>
<dbReference type="Pfam" id="PF00484">
    <property type="entry name" value="Pro_CA"/>
    <property type="match status" value="1"/>
</dbReference>
<dbReference type="SMART" id="SM00947">
    <property type="entry name" value="Pro_CA"/>
    <property type="match status" value="1"/>
</dbReference>
<evidence type="ECO:0000313" key="8">
    <source>
        <dbReference type="EMBL" id="MCD1293787.1"/>
    </source>
</evidence>
<keyword evidence="3 7" id="KW-0479">Metal-binding</keyword>
<evidence type="ECO:0000313" key="9">
    <source>
        <dbReference type="Proteomes" id="UP001320159"/>
    </source>
</evidence>
<sequence>MSDGHTRNETLSRRRQEVRSLKSDFYPFYFFGVLNLSEKVKITVEDSLNTLKSKLGYNEGYAEEATKLGIYDDIQFGQRPEVTLVTCSDSRVMEKTIDDQIGKVFSIKNIGNRVEPNMGSIEYGVNHLHTPILMILGHTGCGAVRAATQDATGEHPRIIRSLDFIRPTVSEVQKLLIKKGGMKSYMKNHQDPPATPISEDTYFETLITEANVDNQIEILLKDDAIRRKVFSGSLMLVGAMLDFKDVYSKNRGSIFVININGETDVGKLKKLDVFAGDGTIVINRIKRLLVY</sequence>
<accession>A0AAP2W520</accession>
<proteinExistence type="inferred from homology"/>
<dbReference type="PANTHER" id="PTHR11002:SF76">
    <property type="entry name" value="CARBONIC ANHYDRASE"/>
    <property type="match status" value="1"/>
</dbReference>
<comment type="caution">
    <text evidence="8">The sequence shown here is derived from an EMBL/GenBank/DDBJ whole genome shotgun (WGS) entry which is preliminary data.</text>
</comment>
<evidence type="ECO:0000256" key="2">
    <source>
        <dbReference type="ARBA" id="ARBA00012925"/>
    </source>
</evidence>
<comment type="catalytic activity">
    <reaction evidence="6">
        <text>hydrogencarbonate + H(+) = CO2 + H2O</text>
        <dbReference type="Rhea" id="RHEA:10748"/>
        <dbReference type="ChEBI" id="CHEBI:15377"/>
        <dbReference type="ChEBI" id="CHEBI:15378"/>
        <dbReference type="ChEBI" id="CHEBI:16526"/>
        <dbReference type="ChEBI" id="CHEBI:17544"/>
        <dbReference type="EC" id="4.2.1.1"/>
    </reaction>
</comment>
<evidence type="ECO:0000256" key="3">
    <source>
        <dbReference type="ARBA" id="ARBA00022723"/>
    </source>
</evidence>
<feature type="binding site" evidence="7">
    <location>
        <position position="141"/>
    </location>
    <ligand>
        <name>Zn(2+)</name>
        <dbReference type="ChEBI" id="CHEBI:29105"/>
    </ligand>
</feature>
<evidence type="ECO:0000256" key="1">
    <source>
        <dbReference type="ARBA" id="ARBA00006217"/>
    </source>
</evidence>
<keyword evidence="4 7" id="KW-0862">Zinc</keyword>
<feature type="binding site" evidence="7">
    <location>
        <position position="87"/>
    </location>
    <ligand>
        <name>Zn(2+)</name>
        <dbReference type="ChEBI" id="CHEBI:29105"/>
    </ligand>
</feature>
<dbReference type="Proteomes" id="UP001320159">
    <property type="component" value="Unassembled WGS sequence"/>
</dbReference>
<organism evidence="8 9">
    <name type="scientific">Methanooceanicella nereidis</name>
    <dbReference type="NCBI Taxonomy" id="2052831"/>
    <lineage>
        <taxon>Archaea</taxon>
        <taxon>Methanobacteriati</taxon>
        <taxon>Methanobacteriota</taxon>
        <taxon>Stenosarchaea group</taxon>
        <taxon>Methanomicrobia</taxon>
        <taxon>Methanocellales</taxon>
        <taxon>Methanocellaceae</taxon>
        <taxon>Methanooceanicella</taxon>
    </lineage>
</organism>
<dbReference type="EC" id="4.2.1.1" evidence="2"/>
<evidence type="ECO:0000256" key="5">
    <source>
        <dbReference type="ARBA" id="ARBA00023239"/>
    </source>
</evidence>
<name>A0AAP2W520_9EURY</name>
<comment type="similarity">
    <text evidence="1">Belongs to the beta-class carbonic anhydrase family.</text>
</comment>
<evidence type="ECO:0000256" key="7">
    <source>
        <dbReference type="PIRSR" id="PIRSR601765-2"/>
    </source>
</evidence>
<dbReference type="PANTHER" id="PTHR11002">
    <property type="entry name" value="CARBONIC ANHYDRASE"/>
    <property type="match status" value="1"/>
</dbReference>
<dbReference type="SUPFAM" id="SSF53056">
    <property type="entry name" value="beta-carbonic anhydrase, cab"/>
    <property type="match status" value="1"/>
</dbReference>
<evidence type="ECO:0000256" key="6">
    <source>
        <dbReference type="ARBA" id="ARBA00048348"/>
    </source>
</evidence>